<evidence type="ECO:0000256" key="1">
    <source>
        <dbReference type="ARBA" id="ARBA00004319"/>
    </source>
</evidence>
<dbReference type="GO" id="GO:0140662">
    <property type="term" value="F:ATP-dependent protein folding chaperone"/>
    <property type="evidence" value="ECO:0007669"/>
    <property type="project" value="InterPro"/>
</dbReference>
<dbReference type="Gene3D" id="3.30.30.30">
    <property type="match status" value="1"/>
</dbReference>
<dbReference type="GO" id="GO:0005524">
    <property type="term" value="F:ATP binding"/>
    <property type="evidence" value="ECO:0007669"/>
    <property type="project" value="UniProtKB-KW"/>
</dbReference>
<keyword evidence="5" id="KW-0067">ATP-binding</keyword>
<dbReference type="PANTHER" id="PTHR45639:SF3">
    <property type="entry name" value="HYPOXIA UP-REGULATED PROTEIN 1"/>
    <property type="match status" value="1"/>
</dbReference>
<organism evidence="8 9">
    <name type="scientific">Panagrolaimus superbus</name>
    <dbReference type="NCBI Taxonomy" id="310955"/>
    <lineage>
        <taxon>Eukaryota</taxon>
        <taxon>Metazoa</taxon>
        <taxon>Ecdysozoa</taxon>
        <taxon>Nematoda</taxon>
        <taxon>Chromadorea</taxon>
        <taxon>Rhabditida</taxon>
        <taxon>Tylenchina</taxon>
        <taxon>Panagrolaimomorpha</taxon>
        <taxon>Panagrolaimoidea</taxon>
        <taxon>Panagrolaimidae</taxon>
        <taxon>Panagrolaimus</taxon>
    </lineage>
</organism>
<dbReference type="Gene3D" id="3.30.420.40">
    <property type="match status" value="2"/>
</dbReference>
<dbReference type="PRINTS" id="PR00301">
    <property type="entry name" value="HEATSHOCK70"/>
</dbReference>
<evidence type="ECO:0000256" key="7">
    <source>
        <dbReference type="ARBA" id="ARBA00040503"/>
    </source>
</evidence>
<dbReference type="GO" id="GO:0005788">
    <property type="term" value="C:endoplasmic reticulum lumen"/>
    <property type="evidence" value="ECO:0007669"/>
    <property type="project" value="UniProtKB-SubCell"/>
</dbReference>
<dbReference type="PROSITE" id="PS00297">
    <property type="entry name" value="HSP70_1"/>
    <property type="match status" value="1"/>
</dbReference>
<keyword evidence="8" id="KW-1185">Reference proteome</keyword>
<dbReference type="PANTHER" id="PTHR45639">
    <property type="entry name" value="HSC70CB, ISOFORM G-RELATED"/>
    <property type="match status" value="1"/>
</dbReference>
<dbReference type="SUPFAM" id="SSF53067">
    <property type="entry name" value="Actin-like ATPase domain"/>
    <property type="match status" value="2"/>
</dbReference>
<dbReference type="InterPro" id="IPR013126">
    <property type="entry name" value="Hsp_70_fam"/>
</dbReference>
<evidence type="ECO:0000256" key="4">
    <source>
        <dbReference type="ARBA" id="ARBA00022741"/>
    </source>
</evidence>
<accession>A0A914YUA2</accession>
<dbReference type="InterPro" id="IPR018181">
    <property type="entry name" value="Heat_shock_70_CS"/>
</dbReference>
<dbReference type="WBParaSite" id="PSU_v2.g2105.t1">
    <property type="protein sequence ID" value="PSU_v2.g2105.t1"/>
    <property type="gene ID" value="PSU_v2.g2105"/>
</dbReference>
<evidence type="ECO:0000313" key="9">
    <source>
        <dbReference type="WBParaSite" id="PSU_v2.g2105.t1"/>
    </source>
</evidence>
<evidence type="ECO:0000256" key="6">
    <source>
        <dbReference type="ARBA" id="ARBA00023186"/>
    </source>
</evidence>
<evidence type="ECO:0000256" key="2">
    <source>
        <dbReference type="ARBA" id="ARBA00007381"/>
    </source>
</evidence>
<evidence type="ECO:0000256" key="5">
    <source>
        <dbReference type="ARBA" id="ARBA00022840"/>
    </source>
</evidence>
<keyword evidence="6" id="KW-0143">Chaperone</keyword>
<dbReference type="Proteomes" id="UP000887577">
    <property type="component" value="Unplaced"/>
</dbReference>
<keyword evidence="4" id="KW-0547">Nucleotide-binding</keyword>
<evidence type="ECO:0000313" key="8">
    <source>
        <dbReference type="Proteomes" id="UP000887577"/>
    </source>
</evidence>
<dbReference type="AlphaFoldDB" id="A0A914YUA2"/>
<comment type="similarity">
    <text evidence="2">Belongs to the heat shock protein 70 family.</text>
</comment>
<proteinExistence type="inferred from homology"/>
<dbReference type="Gene3D" id="3.90.640.10">
    <property type="entry name" value="Actin, Chain A, domain 4"/>
    <property type="match status" value="1"/>
</dbReference>
<reference evidence="9" key="1">
    <citation type="submission" date="2022-11" db="UniProtKB">
        <authorList>
            <consortium name="WormBaseParasite"/>
        </authorList>
    </citation>
    <scope>IDENTIFICATION</scope>
</reference>
<dbReference type="GO" id="GO:0034663">
    <property type="term" value="C:endoplasmic reticulum chaperone complex"/>
    <property type="evidence" value="ECO:0007669"/>
    <property type="project" value="TreeGrafter"/>
</dbReference>
<keyword evidence="3" id="KW-0732">Signal</keyword>
<evidence type="ECO:0000256" key="3">
    <source>
        <dbReference type="ARBA" id="ARBA00022729"/>
    </source>
</evidence>
<dbReference type="GO" id="GO:0030968">
    <property type="term" value="P:endoplasmic reticulum unfolded protein response"/>
    <property type="evidence" value="ECO:0007669"/>
    <property type="project" value="TreeGrafter"/>
</dbReference>
<protein>
    <recommendedName>
        <fullName evidence="7">Hypoxia up-regulated protein 1</fullName>
    </recommendedName>
</protein>
<comment type="subcellular location">
    <subcellularLocation>
        <location evidence="1">Endoplasmic reticulum lumen</location>
    </subcellularLocation>
</comment>
<dbReference type="Pfam" id="PF00012">
    <property type="entry name" value="HSP70"/>
    <property type="match status" value="1"/>
</dbReference>
<name>A0A914YUA2_9BILA</name>
<sequence>MLTTNNFQAIGIDLGTTRCCVAANRRNGFVAIPLDTTGERLLPSYVSYNEKNVICGKIVVNRLRNYSKSTIFDSKIIIGREFSEIEIDESWNFNVKNENQKIKLEIQGFNEKLKIITAEEVAADLLKYMKEKAEEFQGEPILKIVITVPAAFTNSQKAATITAANLAGWNEVKLLPEPIAAAFAYFNNRSIPNNSTVLLFDLGGVTLDVCIFKVENDMIKILTNIGDSKLGGRNFDTVLINFFKNMLNTKYGISVIDDKKYKLMLECQKIKEDLTSILSSSLDIDEFDTTKDGNIFITRQEFQRMTQPLLNKVRNTIQSALFKSKLDENKINKVLHVGGGSRMPMMKALLKEIFPNAEHCIEEHPDEVVAIGAAYYAYSIFSA</sequence>
<dbReference type="InterPro" id="IPR043129">
    <property type="entry name" value="ATPase_NBD"/>
</dbReference>